<evidence type="ECO:0000256" key="1">
    <source>
        <dbReference type="SAM" id="SignalP"/>
    </source>
</evidence>
<feature type="signal peptide" evidence="1">
    <location>
        <begin position="1"/>
        <end position="20"/>
    </location>
</feature>
<dbReference type="AlphaFoldDB" id="A0A370NHY6"/>
<dbReference type="Proteomes" id="UP000255165">
    <property type="component" value="Unassembled WGS sequence"/>
</dbReference>
<sequence length="142" mass="15140">MNVKTIVSAIALASIFVAGAAEARISNRDGYTEDAKVSRSAHPYLDGARYNVNGQRNPFVDGARNDRRDVYTDGARMVAGLDHVGVSAPPARSADPYLDGARYDANGPRSPYYDGAGIGPRDVYTDGARIAPRDVYTEGAMA</sequence>
<evidence type="ECO:0008006" key="4">
    <source>
        <dbReference type="Google" id="ProtNLM"/>
    </source>
</evidence>
<feature type="chain" id="PRO_5017035218" description="Hydroxyquinol 1,2-dioxygenase" evidence="1">
    <location>
        <begin position="21"/>
        <end position="142"/>
    </location>
</feature>
<keyword evidence="3" id="KW-1185">Reference proteome</keyword>
<name>A0A370NHY6_9BURK</name>
<organism evidence="2 3">
    <name type="scientific">Cupriavidus lacunae</name>
    <dbReference type="NCBI Taxonomy" id="2666307"/>
    <lineage>
        <taxon>Bacteria</taxon>
        <taxon>Pseudomonadati</taxon>
        <taxon>Pseudomonadota</taxon>
        <taxon>Betaproteobacteria</taxon>
        <taxon>Burkholderiales</taxon>
        <taxon>Burkholderiaceae</taxon>
        <taxon>Cupriavidus</taxon>
    </lineage>
</organism>
<protein>
    <recommendedName>
        <fullName evidence="4">Hydroxyquinol 1,2-dioxygenase</fullName>
    </recommendedName>
</protein>
<dbReference type="RefSeq" id="WP_115216319.1">
    <property type="nucleotide sequence ID" value="NZ_QKWJ01000109.1"/>
</dbReference>
<evidence type="ECO:0000313" key="3">
    <source>
        <dbReference type="Proteomes" id="UP000255165"/>
    </source>
</evidence>
<gene>
    <name evidence="2" type="ORF">DN412_38340</name>
</gene>
<evidence type="ECO:0000313" key="2">
    <source>
        <dbReference type="EMBL" id="RDK05194.1"/>
    </source>
</evidence>
<proteinExistence type="predicted"/>
<accession>A0A370NHY6</accession>
<dbReference type="EMBL" id="QKWJ01000109">
    <property type="protein sequence ID" value="RDK05194.1"/>
    <property type="molecule type" value="Genomic_DNA"/>
</dbReference>
<keyword evidence="1" id="KW-0732">Signal</keyword>
<comment type="caution">
    <text evidence="2">The sequence shown here is derived from an EMBL/GenBank/DDBJ whole genome shotgun (WGS) entry which is preliminary data.</text>
</comment>
<reference evidence="3" key="1">
    <citation type="submission" date="2018-06" db="EMBL/GenBank/DDBJ databases">
        <authorList>
            <person name="Feng T."/>
            <person name="Jeon C.O."/>
        </authorList>
    </citation>
    <scope>NUCLEOTIDE SEQUENCE [LARGE SCALE GENOMIC DNA]</scope>
    <source>
        <strain evidence="3">S23</strain>
    </source>
</reference>